<dbReference type="Gene3D" id="3.40.390.10">
    <property type="entry name" value="Collagenase (Catalytic Domain)"/>
    <property type="match status" value="1"/>
</dbReference>
<gene>
    <name evidence="1" type="ORF">IAC85_01360</name>
</gene>
<protein>
    <submittedName>
        <fullName evidence="1">Uncharacterized protein</fullName>
    </submittedName>
</protein>
<evidence type="ECO:0000313" key="1">
    <source>
        <dbReference type="EMBL" id="HIQ64366.1"/>
    </source>
</evidence>
<evidence type="ECO:0000313" key="2">
    <source>
        <dbReference type="Proteomes" id="UP000886725"/>
    </source>
</evidence>
<sequence length="227" mass="26494">MNFHSIHVDFSGIDFPVASELALSLQTMLELYPDMEASIVAIGNSDFLLRYFSRMQEGKKSTWRKIKEIQESIQSSRTDMKNPMTIYHWREGKKVKHCFCLGACLFSCTKEELVSLIAQIRKHNLVLETDTVSSIIYHEFAHMLDATFDISRDSEIFRVLRQIGHDSEEIYYVGRELFADSFAEYYASEHPSQESTDLVSYVNRKYLENRSKEKQRGKRLIKTIQPK</sequence>
<accession>A0A9D0YZP1</accession>
<proteinExistence type="predicted"/>
<organism evidence="1 2">
    <name type="scientific">Candidatus Faecenecus gallistercoris</name>
    <dbReference type="NCBI Taxonomy" id="2840793"/>
    <lineage>
        <taxon>Bacteria</taxon>
        <taxon>Bacillati</taxon>
        <taxon>Bacillota</taxon>
        <taxon>Bacillota incertae sedis</taxon>
        <taxon>Candidatus Faecenecus</taxon>
    </lineage>
</organism>
<dbReference type="Proteomes" id="UP000886725">
    <property type="component" value="Unassembled WGS sequence"/>
</dbReference>
<reference evidence="1" key="1">
    <citation type="submission" date="2020-10" db="EMBL/GenBank/DDBJ databases">
        <authorList>
            <person name="Gilroy R."/>
        </authorList>
    </citation>
    <scope>NUCLEOTIDE SEQUENCE</scope>
    <source>
        <strain evidence="1">CHK165-10780</strain>
    </source>
</reference>
<dbReference type="InterPro" id="IPR024079">
    <property type="entry name" value="MetalloPept_cat_dom_sf"/>
</dbReference>
<dbReference type="AlphaFoldDB" id="A0A9D0YZP1"/>
<comment type="caution">
    <text evidence="1">The sequence shown here is derived from an EMBL/GenBank/DDBJ whole genome shotgun (WGS) entry which is preliminary data.</text>
</comment>
<name>A0A9D0YZP1_9FIRM</name>
<dbReference type="GO" id="GO:0008237">
    <property type="term" value="F:metallopeptidase activity"/>
    <property type="evidence" value="ECO:0007669"/>
    <property type="project" value="InterPro"/>
</dbReference>
<dbReference type="EMBL" id="DVFU01000028">
    <property type="protein sequence ID" value="HIQ64366.1"/>
    <property type="molecule type" value="Genomic_DNA"/>
</dbReference>
<reference evidence="1" key="2">
    <citation type="journal article" date="2021" name="PeerJ">
        <title>Extensive microbial diversity within the chicken gut microbiome revealed by metagenomics and culture.</title>
        <authorList>
            <person name="Gilroy R."/>
            <person name="Ravi A."/>
            <person name="Getino M."/>
            <person name="Pursley I."/>
            <person name="Horton D.L."/>
            <person name="Alikhan N.F."/>
            <person name="Baker D."/>
            <person name="Gharbi K."/>
            <person name="Hall N."/>
            <person name="Watson M."/>
            <person name="Adriaenssens E.M."/>
            <person name="Foster-Nyarko E."/>
            <person name="Jarju S."/>
            <person name="Secka A."/>
            <person name="Antonio M."/>
            <person name="Oren A."/>
            <person name="Chaudhuri R.R."/>
            <person name="La Ragione R."/>
            <person name="Hildebrand F."/>
            <person name="Pallen M.J."/>
        </authorList>
    </citation>
    <scope>NUCLEOTIDE SEQUENCE</scope>
    <source>
        <strain evidence="1">CHK165-10780</strain>
    </source>
</reference>